<dbReference type="OrthoDB" id="1910894at2"/>
<evidence type="ECO:0000313" key="3">
    <source>
        <dbReference type="Proteomes" id="UP000184035"/>
    </source>
</evidence>
<organism evidence="2 3">
    <name type="scientific">Clostridium fallax</name>
    <dbReference type="NCBI Taxonomy" id="1533"/>
    <lineage>
        <taxon>Bacteria</taxon>
        <taxon>Bacillati</taxon>
        <taxon>Bacillota</taxon>
        <taxon>Clostridia</taxon>
        <taxon>Eubacteriales</taxon>
        <taxon>Clostridiaceae</taxon>
        <taxon>Clostridium</taxon>
    </lineage>
</organism>
<proteinExistence type="predicted"/>
<sequence length="121" mass="13798">MEKSMKQLVFGVTKINLILGSLITLILMLFLNKYTSIAFFVGIIISSINFVVSGFITYWVVSFKGAPFLMGLCFLIRITIIALIALPFSKNIHSLLAYIFGFIFYFVSLTLYWFKKKRGSD</sequence>
<feature type="transmembrane region" description="Helical" evidence="1">
    <location>
        <begin position="95"/>
        <end position="114"/>
    </location>
</feature>
<feature type="transmembrane region" description="Helical" evidence="1">
    <location>
        <begin position="68"/>
        <end position="89"/>
    </location>
</feature>
<keyword evidence="1" id="KW-0812">Transmembrane</keyword>
<dbReference type="Proteomes" id="UP000184035">
    <property type="component" value="Unassembled WGS sequence"/>
</dbReference>
<dbReference type="EMBL" id="FQVM01000007">
    <property type="protein sequence ID" value="SHE67716.1"/>
    <property type="molecule type" value="Genomic_DNA"/>
</dbReference>
<accession>A0A1M4VFD2</accession>
<dbReference type="AlphaFoldDB" id="A0A1M4VFD2"/>
<evidence type="ECO:0008006" key="4">
    <source>
        <dbReference type="Google" id="ProtNLM"/>
    </source>
</evidence>
<name>A0A1M4VFD2_9CLOT</name>
<keyword evidence="3" id="KW-1185">Reference proteome</keyword>
<gene>
    <name evidence="2" type="ORF">SAMN05443638_107119</name>
</gene>
<keyword evidence="1" id="KW-1133">Transmembrane helix</keyword>
<dbReference type="STRING" id="1533.SAMN05443638_107119"/>
<dbReference type="RefSeq" id="WP_072894563.1">
    <property type="nucleotide sequence ID" value="NZ_FQVM01000007.1"/>
</dbReference>
<feature type="transmembrane region" description="Helical" evidence="1">
    <location>
        <begin position="37"/>
        <end position="61"/>
    </location>
</feature>
<protein>
    <recommendedName>
        <fullName evidence="4">ATP synthase I chain</fullName>
    </recommendedName>
</protein>
<reference evidence="2 3" key="1">
    <citation type="submission" date="2016-11" db="EMBL/GenBank/DDBJ databases">
        <authorList>
            <person name="Jaros S."/>
            <person name="Januszkiewicz K."/>
            <person name="Wedrychowicz H."/>
        </authorList>
    </citation>
    <scope>NUCLEOTIDE SEQUENCE [LARGE SCALE GENOMIC DNA]</scope>
    <source>
        <strain evidence="2 3">DSM 2631</strain>
    </source>
</reference>
<evidence type="ECO:0000313" key="2">
    <source>
        <dbReference type="EMBL" id="SHE67716.1"/>
    </source>
</evidence>
<feature type="transmembrane region" description="Helical" evidence="1">
    <location>
        <begin position="12"/>
        <end position="31"/>
    </location>
</feature>
<evidence type="ECO:0000256" key="1">
    <source>
        <dbReference type="SAM" id="Phobius"/>
    </source>
</evidence>
<keyword evidence="1" id="KW-0472">Membrane</keyword>